<dbReference type="Gene3D" id="3.40.630.30">
    <property type="match status" value="2"/>
</dbReference>
<reference evidence="4" key="1">
    <citation type="journal article" date="2020" name="mSystems">
        <title>Genome- and Community-Level Interaction Insights into Carbon Utilization and Element Cycling Functions of Hydrothermarchaeota in Hydrothermal Sediment.</title>
        <authorList>
            <person name="Zhou Z."/>
            <person name="Liu Y."/>
            <person name="Xu W."/>
            <person name="Pan J."/>
            <person name="Luo Z.H."/>
            <person name="Li M."/>
        </authorList>
    </citation>
    <scope>NUCLEOTIDE SEQUENCE [LARGE SCALE GENOMIC DNA]</scope>
    <source>
        <strain evidence="4">SpSt-339</strain>
    </source>
</reference>
<feature type="domain" description="N-acetyltransferase" evidence="3">
    <location>
        <begin position="179"/>
        <end position="322"/>
    </location>
</feature>
<organism evidence="4">
    <name type="scientific">Schlesneria paludicola</name>
    <dbReference type="NCBI Taxonomy" id="360056"/>
    <lineage>
        <taxon>Bacteria</taxon>
        <taxon>Pseudomonadati</taxon>
        <taxon>Planctomycetota</taxon>
        <taxon>Planctomycetia</taxon>
        <taxon>Planctomycetales</taxon>
        <taxon>Planctomycetaceae</taxon>
        <taxon>Schlesneria</taxon>
    </lineage>
</organism>
<evidence type="ECO:0000256" key="2">
    <source>
        <dbReference type="ARBA" id="ARBA00023315"/>
    </source>
</evidence>
<feature type="domain" description="N-acetyltransferase" evidence="3">
    <location>
        <begin position="2"/>
        <end position="173"/>
    </location>
</feature>
<dbReference type="InterPro" id="IPR050832">
    <property type="entry name" value="Bact_Acetyltransf"/>
</dbReference>
<dbReference type="GO" id="GO:0016747">
    <property type="term" value="F:acyltransferase activity, transferring groups other than amino-acyl groups"/>
    <property type="evidence" value="ECO:0007669"/>
    <property type="project" value="InterPro"/>
</dbReference>
<proteinExistence type="predicted"/>
<keyword evidence="1 4" id="KW-0808">Transferase</keyword>
<sequence length="322" mass="35476">MVDFRPFRNSDPPAVRRLWHECGLGRGAAIEWDADVIETVVFSQPYFDPAGLILAEVDGQAVGFVHAGFGPSENRTAIDCRTGVICAVMVAPPFRRQGIGRELVRRAEQYLSGRGAEVILAGGAEPNDPFYVGIYGGSQPAGFLESDQLAAPFFSAVGYVPGSRRVVYQRSLESRNDPIGLRLMGIRRTTRLAPLEQSDPHDWWWQTRTGRLDVVELALVPKSGGEPLASVSVVGLDFYLPRWQQRSIGLLELHVPERLRKKGYAQALLVEVCRRVREEMITLVEAHVAADDPGVQRVFESAGFKPVDAGVVYRLRDGVPAA</sequence>
<dbReference type="CDD" id="cd04301">
    <property type="entry name" value="NAT_SF"/>
    <property type="match status" value="1"/>
</dbReference>
<evidence type="ECO:0000259" key="3">
    <source>
        <dbReference type="PROSITE" id="PS51186"/>
    </source>
</evidence>
<dbReference type="InterPro" id="IPR016181">
    <property type="entry name" value="Acyl_CoA_acyltransferase"/>
</dbReference>
<dbReference type="Pfam" id="PF00583">
    <property type="entry name" value="Acetyltransf_1"/>
    <property type="match status" value="2"/>
</dbReference>
<keyword evidence="2" id="KW-0012">Acyltransferase</keyword>
<comment type="caution">
    <text evidence="4">The sequence shown here is derived from an EMBL/GenBank/DDBJ whole genome shotgun (WGS) entry which is preliminary data.</text>
</comment>
<dbReference type="EMBL" id="DSOK01000389">
    <property type="protein sequence ID" value="HEN16603.1"/>
    <property type="molecule type" value="Genomic_DNA"/>
</dbReference>
<accession>A0A7C2K2H5</accession>
<dbReference type="PROSITE" id="PS51186">
    <property type="entry name" value="GNAT"/>
    <property type="match status" value="2"/>
</dbReference>
<dbReference type="PANTHER" id="PTHR43877:SF1">
    <property type="entry name" value="ACETYLTRANSFERASE"/>
    <property type="match status" value="1"/>
</dbReference>
<evidence type="ECO:0000256" key="1">
    <source>
        <dbReference type="ARBA" id="ARBA00022679"/>
    </source>
</evidence>
<name>A0A7C2K2H5_9PLAN</name>
<protein>
    <submittedName>
        <fullName evidence="4">GNAT family N-acetyltransferase</fullName>
    </submittedName>
</protein>
<gene>
    <name evidence="4" type="ORF">ENQ76_14170</name>
</gene>
<dbReference type="SUPFAM" id="SSF55729">
    <property type="entry name" value="Acyl-CoA N-acyltransferases (Nat)"/>
    <property type="match status" value="2"/>
</dbReference>
<dbReference type="AlphaFoldDB" id="A0A7C2K2H5"/>
<dbReference type="PANTHER" id="PTHR43877">
    <property type="entry name" value="AMINOALKYLPHOSPHONATE N-ACETYLTRANSFERASE-RELATED-RELATED"/>
    <property type="match status" value="1"/>
</dbReference>
<dbReference type="InterPro" id="IPR000182">
    <property type="entry name" value="GNAT_dom"/>
</dbReference>
<evidence type="ECO:0000313" key="4">
    <source>
        <dbReference type="EMBL" id="HEN16603.1"/>
    </source>
</evidence>